<keyword evidence="3 4" id="KW-0949">S-adenosyl-L-methionine</keyword>
<reference evidence="6 7" key="1">
    <citation type="submission" date="2019-08" db="EMBL/GenBank/DDBJ databases">
        <title>In-depth cultivation of the pig gut microbiome towards novel bacterial diversity and tailored functional studies.</title>
        <authorList>
            <person name="Wylensek D."/>
            <person name="Hitch T.C.A."/>
            <person name="Clavel T."/>
        </authorList>
    </citation>
    <scope>NUCLEOTIDE SEQUENCE [LARGE SCALE GENOMIC DNA]</scope>
    <source>
        <strain evidence="6 7">WCA3-601-WT-6H</strain>
    </source>
</reference>
<protein>
    <submittedName>
        <fullName evidence="6">23S rRNA (Uracil(1939)-C(5))-methyltransferase RlmD</fullName>
        <ecNumber evidence="6">2.1.1.190</ecNumber>
    </submittedName>
</protein>
<dbReference type="InterPro" id="IPR029063">
    <property type="entry name" value="SAM-dependent_MTases_sf"/>
</dbReference>
<dbReference type="PROSITE" id="PS01230">
    <property type="entry name" value="TRMA_1"/>
    <property type="match status" value="1"/>
</dbReference>
<dbReference type="Pfam" id="PF05958">
    <property type="entry name" value="tRNA_U5-meth_tr"/>
    <property type="match status" value="1"/>
</dbReference>
<keyword evidence="1 4" id="KW-0489">Methyltransferase</keyword>
<comment type="caution">
    <text evidence="6">The sequence shown here is derived from an EMBL/GenBank/DDBJ whole genome shotgun (WGS) entry which is preliminary data.</text>
</comment>
<evidence type="ECO:0000313" key="7">
    <source>
        <dbReference type="Proteomes" id="UP000476055"/>
    </source>
</evidence>
<dbReference type="FunFam" id="2.40.50.1070:FF:000003">
    <property type="entry name" value="23S rRNA (Uracil-5-)-methyltransferase RumA"/>
    <property type="match status" value="1"/>
</dbReference>
<gene>
    <name evidence="6" type="primary">rlmD</name>
    <name evidence="6" type="ORF">FYJ59_00760</name>
</gene>
<feature type="binding site" evidence="4">
    <location>
        <position position="244"/>
    </location>
    <ligand>
        <name>S-adenosyl-L-methionine</name>
        <dbReference type="ChEBI" id="CHEBI:59789"/>
    </ligand>
</feature>
<dbReference type="CDD" id="cd02440">
    <property type="entry name" value="AdoMet_MTases"/>
    <property type="match status" value="1"/>
</dbReference>
<evidence type="ECO:0000256" key="4">
    <source>
        <dbReference type="PROSITE-ProRule" id="PRU01024"/>
    </source>
</evidence>
<evidence type="ECO:0000256" key="3">
    <source>
        <dbReference type="ARBA" id="ARBA00022691"/>
    </source>
</evidence>
<dbReference type="RefSeq" id="WP_154494863.1">
    <property type="nucleotide sequence ID" value="NZ_VUMU01000001.1"/>
</dbReference>
<dbReference type="SUPFAM" id="SSF53335">
    <property type="entry name" value="S-adenosyl-L-methionine-dependent methyltransferases"/>
    <property type="match status" value="1"/>
</dbReference>
<dbReference type="EC" id="2.1.1.190" evidence="6"/>
<evidence type="ECO:0000256" key="1">
    <source>
        <dbReference type="ARBA" id="ARBA00022603"/>
    </source>
</evidence>
<proteinExistence type="inferred from homology"/>
<dbReference type="NCBIfam" id="TIGR00479">
    <property type="entry name" value="rumA"/>
    <property type="match status" value="1"/>
</dbReference>
<keyword evidence="7" id="KW-1185">Reference proteome</keyword>
<comment type="similarity">
    <text evidence="4">Belongs to the class I-like SAM-binding methyltransferase superfamily. RNA M5U methyltransferase family.</text>
</comment>
<dbReference type="Gene3D" id="2.40.50.1070">
    <property type="match status" value="1"/>
</dbReference>
<feature type="binding site" evidence="4">
    <location>
        <position position="342"/>
    </location>
    <ligand>
        <name>S-adenosyl-L-methionine</name>
        <dbReference type="ChEBI" id="CHEBI:59789"/>
    </ligand>
</feature>
<dbReference type="Gene3D" id="3.40.50.150">
    <property type="entry name" value="Vaccinia Virus protein VP39"/>
    <property type="match status" value="1"/>
</dbReference>
<dbReference type="InterPro" id="IPR010280">
    <property type="entry name" value="U5_MeTrfase_fam"/>
</dbReference>
<feature type="binding site" evidence="4">
    <location>
        <position position="294"/>
    </location>
    <ligand>
        <name>S-adenosyl-L-methionine</name>
        <dbReference type="ChEBI" id="CHEBI:59789"/>
    </ligand>
</feature>
<dbReference type="PANTHER" id="PTHR11061">
    <property type="entry name" value="RNA M5U METHYLTRANSFERASE"/>
    <property type="match status" value="1"/>
</dbReference>
<dbReference type="EMBL" id="VUMU01000001">
    <property type="protein sequence ID" value="MST56791.1"/>
    <property type="molecule type" value="Genomic_DNA"/>
</dbReference>
<dbReference type="FunFam" id="3.40.50.150:FF:000009">
    <property type="entry name" value="23S rRNA (Uracil(1939)-C(5))-methyltransferase RlmD"/>
    <property type="match status" value="1"/>
</dbReference>
<organism evidence="6 7">
    <name type="scientific">Waltera intestinalis</name>
    <dbReference type="NCBI Taxonomy" id="2606635"/>
    <lineage>
        <taxon>Bacteria</taxon>
        <taxon>Bacillati</taxon>
        <taxon>Bacillota</taxon>
        <taxon>Clostridia</taxon>
        <taxon>Lachnospirales</taxon>
        <taxon>Lachnospiraceae</taxon>
        <taxon>Waltera</taxon>
    </lineage>
</organism>
<feature type="binding site" evidence="4">
    <location>
        <position position="273"/>
    </location>
    <ligand>
        <name>S-adenosyl-L-methionine</name>
        <dbReference type="ChEBI" id="CHEBI:59789"/>
    </ligand>
</feature>
<feature type="active site" evidence="5">
    <location>
        <position position="369"/>
    </location>
</feature>
<dbReference type="GO" id="GO:0070041">
    <property type="term" value="F:rRNA (uridine-C5-)-methyltransferase activity"/>
    <property type="evidence" value="ECO:0007669"/>
    <property type="project" value="TreeGrafter"/>
</dbReference>
<keyword evidence="2 4" id="KW-0808">Transferase</keyword>
<dbReference type="GO" id="GO:0070475">
    <property type="term" value="P:rRNA base methylation"/>
    <property type="evidence" value="ECO:0007669"/>
    <property type="project" value="TreeGrafter"/>
</dbReference>
<dbReference type="PROSITE" id="PS51687">
    <property type="entry name" value="SAM_MT_RNA_M5U"/>
    <property type="match status" value="1"/>
</dbReference>
<accession>A0A6L5YET0</accession>
<name>A0A6L5YET0_9FIRM</name>
<sequence length="414" mass="46427">MMKTDNRKTKVMVDKEKRTPVGQGREKTIVKNRSGICPVADKCGGCSWINQPYAEQLKKKEKQLRELLAPFCKIEGVIPMEHPEHYRNKVHAVFGENRYHDAISGIYEQKSHRIVPVDSCLIENAKADEIIVSIRGLLKSFHIRPYNEDTGYGLLRHVLIRTGHVTGQIMVVLVLASPILPSKNNFVKALLKLHPEITTVVINVNNRNTSMVLGDKEHVIYGKGYIEDELCGKRFRISPQSFYQVNPVQTEILYGKALEYAGLTGKETVVDAYCGTGTIGMIASDKADKVIGVELNADAVRDARNNAKANQIRNIQFYQNDAGKFLVEMAGQGAKVDVVLMDPPRSGSTEEFMSSVVRIGPERIVYVSCNPETLVRDLKYFKKKGYRVAKGVGVDMFPFTEHCEAVTLLTRQKK</sequence>
<feature type="active site" description="Nucleophile" evidence="4">
    <location>
        <position position="369"/>
    </location>
</feature>
<evidence type="ECO:0000256" key="5">
    <source>
        <dbReference type="PROSITE-ProRule" id="PRU10015"/>
    </source>
</evidence>
<dbReference type="PANTHER" id="PTHR11061:SF30">
    <property type="entry name" value="TRNA (URACIL(54)-C(5))-METHYLTRANSFERASE"/>
    <property type="match status" value="1"/>
</dbReference>
<dbReference type="InterPro" id="IPR030390">
    <property type="entry name" value="MeTrfase_TrmA_AS"/>
</dbReference>
<evidence type="ECO:0000313" key="6">
    <source>
        <dbReference type="EMBL" id="MST56791.1"/>
    </source>
</evidence>
<evidence type="ECO:0000256" key="2">
    <source>
        <dbReference type="ARBA" id="ARBA00022679"/>
    </source>
</evidence>
<dbReference type="Proteomes" id="UP000476055">
    <property type="component" value="Unassembled WGS sequence"/>
</dbReference>
<dbReference type="AlphaFoldDB" id="A0A6L5YET0"/>